<gene>
    <name evidence="1" type="ORF">METZ01_LOCUS484121</name>
</gene>
<evidence type="ECO:0000313" key="1">
    <source>
        <dbReference type="EMBL" id="SVE31267.1"/>
    </source>
</evidence>
<dbReference type="PROSITE" id="PS51257">
    <property type="entry name" value="PROKAR_LIPOPROTEIN"/>
    <property type="match status" value="1"/>
</dbReference>
<dbReference type="AlphaFoldDB" id="A0A383CFZ4"/>
<accession>A0A383CFZ4</accession>
<organism evidence="1">
    <name type="scientific">marine metagenome</name>
    <dbReference type="NCBI Taxonomy" id="408172"/>
    <lineage>
        <taxon>unclassified sequences</taxon>
        <taxon>metagenomes</taxon>
        <taxon>ecological metagenomes</taxon>
    </lineage>
</organism>
<dbReference type="EMBL" id="UINC01208631">
    <property type="protein sequence ID" value="SVE31267.1"/>
    <property type="molecule type" value="Genomic_DNA"/>
</dbReference>
<sequence>MPKMRVLFLAPLLLSACTREAIPQYMQDAPRTSLEANRIIEAIEEELGEEFTVTQQDKIFFIASNASPRLTERCKGTVRGMYKFLYKDYLKKKPTSPLRVYLFKDRKSYDAYCERAYDSPPSTPFGFYMSHERKMVMNIATGTGTLAHEMVHPLLAEDFPRVPSWFNEGFASL</sequence>
<evidence type="ECO:0008006" key="2">
    <source>
        <dbReference type="Google" id="ProtNLM"/>
    </source>
</evidence>
<reference evidence="1" key="1">
    <citation type="submission" date="2018-05" db="EMBL/GenBank/DDBJ databases">
        <authorList>
            <person name="Lanie J.A."/>
            <person name="Ng W.-L."/>
            <person name="Kazmierczak K.M."/>
            <person name="Andrzejewski T.M."/>
            <person name="Davidsen T.M."/>
            <person name="Wayne K.J."/>
            <person name="Tettelin H."/>
            <person name="Glass J.I."/>
            <person name="Rusch D."/>
            <person name="Podicherti R."/>
            <person name="Tsui H.-C.T."/>
            <person name="Winkler M.E."/>
        </authorList>
    </citation>
    <scope>NUCLEOTIDE SEQUENCE</scope>
</reference>
<name>A0A383CFZ4_9ZZZZ</name>
<proteinExistence type="predicted"/>
<feature type="non-terminal residue" evidence="1">
    <location>
        <position position="173"/>
    </location>
</feature>
<protein>
    <recommendedName>
        <fullName evidence="2">DUF1570 domain-containing protein</fullName>
    </recommendedName>
</protein>